<sequence length="155" mass="16948">MLKISKLTDYGIVVLNHLAQSASLQQSTDDIGLATGLATATVRKVMKALADAGLVITRRGAHGGYRLARSPLQISVLDVVEAFEGPVALTECSTDDHHCDITENCSLASNWGGINQLLMQVLSRVTLEDLRNPQVQDRLYRELVQQSPRIQLLNL</sequence>
<protein>
    <submittedName>
        <fullName evidence="1">Iron-sulfur cluster regulator IscR</fullName>
    </submittedName>
</protein>
<dbReference type="InterPro" id="IPR036388">
    <property type="entry name" value="WH-like_DNA-bd_sf"/>
</dbReference>
<dbReference type="Gene3D" id="1.10.10.10">
    <property type="entry name" value="Winged helix-like DNA-binding domain superfamily/Winged helix DNA-binding domain"/>
    <property type="match status" value="1"/>
</dbReference>
<dbReference type="PANTHER" id="PTHR33221:SF2">
    <property type="entry name" value="TRANSCRIPTIONAL REGULATOR"/>
    <property type="match status" value="1"/>
</dbReference>
<proteinExistence type="predicted"/>
<evidence type="ECO:0000313" key="1">
    <source>
        <dbReference type="EMBL" id="CUS42286.1"/>
    </source>
</evidence>
<accession>A0A170PM53</accession>
<dbReference type="InterPro" id="IPR030489">
    <property type="entry name" value="TR_Rrf2-type_CS"/>
</dbReference>
<dbReference type="EMBL" id="CZQC01000064">
    <property type="protein sequence ID" value="CUS42286.1"/>
    <property type="molecule type" value="Genomic_DNA"/>
</dbReference>
<dbReference type="InterPro" id="IPR014290">
    <property type="entry name" value="SUF_FeS_clus_asmbl_reg"/>
</dbReference>
<dbReference type="NCBIfam" id="TIGR00738">
    <property type="entry name" value="rrf2_super"/>
    <property type="match status" value="1"/>
</dbReference>
<dbReference type="PROSITE" id="PS01332">
    <property type="entry name" value="HTH_RRF2_1"/>
    <property type="match status" value="1"/>
</dbReference>
<dbReference type="InterPro" id="IPR000944">
    <property type="entry name" value="Tscrpt_reg_Rrf2"/>
</dbReference>
<dbReference type="Pfam" id="PF02082">
    <property type="entry name" value="Rrf2"/>
    <property type="match status" value="1"/>
</dbReference>
<dbReference type="SUPFAM" id="SSF46785">
    <property type="entry name" value="Winged helix' DNA-binding domain"/>
    <property type="match status" value="1"/>
</dbReference>
<dbReference type="NCBIfam" id="TIGR02944">
    <property type="entry name" value="suf_reg_Xantho"/>
    <property type="match status" value="1"/>
</dbReference>
<name>A0A170PM53_9ZZZZ</name>
<dbReference type="InterPro" id="IPR036390">
    <property type="entry name" value="WH_DNA-bd_sf"/>
</dbReference>
<reference evidence="1" key="1">
    <citation type="submission" date="2015-10" db="EMBL/GenBank/DDBJ databases">
        <authorList>
            <person name="Gilbert D.G."/>
        </authorList>
    </citation>
    <scope>NUCLEOTIDE SEQUENCE</scope>
</reference>
<gene>
    <name evidence="1" type="ORF">MGWOODY_Tha627</name>
</gene>
<dbReference type="GO" id="GO:0005829">
    <property type="term" value="C:cytosol"/>
    <property type="evidence" value="ECO:0007669"/>
    <property type="project" value="TreeGrafter"/>
</dbReference>
<dbReference type="PROSITE" id="PS51197">
    <property type="entry name" value="HTH_RRF2_2"/>
    <property type="match status" value="1"/>
</dbReference>
<dbReference type="PANTHER" id="PTHR33221">
    <property type="entry name" value="WINGED HELIX-TURN-HELIX TRANSCRIPTIONAL REGULATOR, RRF2 FAMILY"/>
    <property type="match status" value="1"/>
</dbReference>
<dbReference type="AlphaFoldDB" id="A0A170PM53"/>
<organism evidence="1">
    <name type="scientific">hydrothermal vent metagenome</name>
    <dbReference type="NCBI Taxonomy" id="652676"/>
    <lineage>
        <taxon>unclassified sequences</taxon>
        <taxon>metagenomes</taxon>
        <taxon>ecological metagenomes</taxon>
    </lineage>
</organism>
<dbReference type="GO" id="GO:0003700">
    <property type="term" value="F:DNA-binding transcription factor activity"/>
    <property type="evidence" value="ECO:0007669"/>
    <property type="project" value="TreeGrafter"/>
</dbReference>